<sequence>MPARRGGGFGGALVGPAMWAYLAETATPCERGRAIARGTAAYAGGQIIGVPLETFLAAGALMATRFGFSTDPPSAVVQLTQSSYWRSLPTVLESASTRLAERR</sequence>
<gene>
    <name evidence="1" type="ORF">Q7514_14935</name>
</gene>
<accession>A0ABU7LB89</accession>
<reference evidence="1 2" key="1">
    <citation type="submission" date="2023-07" db="EMBL/GenBank/DDBJ databases">
        <authorList>
            <person name="Girao M."/>
            <person name="Carvalho M.F."/>
        </authorList>
    </citation>
    <scope>NUCLEOTIDE SEQUENCE [LARGE SCALE GENOMIC DNA]</scope>
    <source>
        <strain evidence="1 2">YIM65754</strain>
    </source>
</reference>
<evidence type="ECO:0000313" key="1">
    <source>
        <dbReference type="EMBL" id="MEE2058815.1"/>
    </source>
</evidence>
<dbReference type="RefSeq" id="WP_330134059.1">
    <property type="nucleotide sequence ID" value="NZ_JAUTXY010000006.1"/>
</dbReference>
<comment type="caution">
    <text evidence="1">The sequence shown here is derived from an EMBL/GenBank/DDBJ whole genome shotgun (WGS) entry which is preliminary data.</text>
</comment>
<dbReference type="InterPro" id="IPR036259">
    <property type="entry name" value="MFS_trans_sf"/>
</dbReference>
<dbReference type="Gene3D" id="1.20.1250.20">
    <property type="entry name" value="MFS general substrate transporter like domains"/>
    <property type="match status" value="1"/>
</dbReference>
<name>A0ABU7LB89_9NOCA</name>
<protein>
    <submittedName>
        <fullName evidence="1">Uncharacterized protein</fullName>
    </submittedName>
</protein>
<dbReference type="SUPFAM" id="SSF103473">
    <property type="entry name" value="MFS general substrate transporter"/>
    <property type="match status" value="1"/>
</dbReference>
<dbReference type="Proteomes" id="UP001336020">
    <property type="component" value="Unassembled WGS sequence"/>
</dbReference>
<keyword evidence="2" id="KW-1185">Reference proteome</keyword>
<evidence type="ECO:0000313" key="2">
    <source>
        <dbReference type="Proteomes" id="UP001336020"/>
    </source>
</evidence>
<dbReference type="EMBL" id="JAUTXY010000006">
    <property type="protein sequence ID" value="MEE2058815.1"/>
    <property type="molecule type" value="Genomic_DNA"/>
</dbReference>
<organism evidence="1 2">
    <name type="scientific">Rhodococcus artemisiae</name>
    <dbReference type="NCBI Taxonomy" id="714159"/>
    <lineage>
        <taxon>Bacteria</taxon>
        <taxon>Bacillati</taxon>
        <taxon>Actinomycetota</taxon>
        <taxon>Actinomycetes</taxon>
        <taxon>Mycobacteriales</taxon>
        <taxon>Nocardiaceae</taxon>
        <taxon>Rhodococcus</taxon>
    </lineage>
</organism>
<proteinExistence type="predicted"/>